<dbReference type="RefSeq" id="WP_093613200.1">
    <property type="nucleotide sequence ID" value="NZ_BOMT01000029.1"/>
</dbReference>
<dbReference type="PANTHER" id="PTHR37946">
    <property type="entry name" value="SLL1969 PROTEIN"/>
    <property type="match status" value="1"/>
</dbReference>
<dbReference type="Pfam" id="PF24096">
    <property type="entry name" value="DUF7379"/>
    <property type="match status" value="1"/>
</dbReference>
<reference evidence="3 4" key="1">
    <citation type="submission" date="2016-10" db="EMBL/GenBank/DDBJ databases">
        <authorList>
            <person name="de Groot N.N."/>
        </authorList>
    </citation>
    <scope>NUCLEOTIDE SEQUENCE [LARGE SCALE GENOMIC DNA]</scope>
    <source>
        <strain evidence="3 4">DSM 43019</strain>
    </source>
</reference>
<feature type="domain" description="Effector-associated" evidence="1">
    <location>
        <begin position="258"/>
        <end position="337"/>
    </location>
</feature>
<dbReference type="AlphaFoldDB" id="A0A1I2EFA1"/>
<evidence type="ECO:0000313" key="4">
    <source>
        <dbReference type="Proteomes" id="UP000199645"/>
    </source>
</evidence>
<dbReference type="OrthoDB" id="127785at2"/>
<sequence length="350" mass="38396">MSERLGVVFVHGFLSSAATWSAFLRLIEDDPDLASVETHTFTYPSPPVSLNPLRRIPDIDDLADSLRTHLTHDLAGHTGLVLVAHSQGGLVVQRMLARTLAAGAGPELARIRRIVLFACPNSGSDLALLLRRGLWRHPQERELRPLSQAITEAHRTVVNQVVHATAVTATTCPIPIIAYAGESDGVVTPVSARSVFPETGVLPGDHFSIIKPDSPRHRSYLALKRHLKEPWSMPDDRPPSLPPPLVARPPADLHRELVDRLLDVPRMTEQAFRDQVYEQLPPVIVHQLRRDSAARLELFALVRSFEHYRHLAPWDALAAALESLVPGHPAVTAVLDTLAAAGLSGPSARR</sequence>
<evidence type="ECO:0000313" key="3">
    <source>
        <dbReference type="EMBL" id="SFE91317.1"/>
    </source>
</evidence>
<gene>
    <name evidence="3" type="ORF">SAMN05421541_104406</name>
</gene>
<dbReference type="Pfam" id="PF19956">
    <property type="entry name" value="EAD2"/>
    <property type="match status" value="1"/>
</dbReference>
<dbReference type="InterPro" id="IPR055803">
    <property type="entry name" value="DUF7379"/>
</dbReference>
<dbReference type="SUPFAM" id="SSF53474">
    <property type="entry name" value="alpha/beta-Hydrolases"/>
    <property type="match status" value="1"/>
</dbReference>
<protein>
    <recommendedName>
        <fullName evidence="5">Alpha/beta hydrolase family protein</fullName>
    </recommendedName>
</protein>
<accession>A0A1I2EFA1</accession>
<organism evidence="3 4">
    <name type="scientific">Actinoplanes philippinensis</name>
    <dbReference type="NCBI Taxonomy" id="35752"/>
    <lineage>
        <taxon>Bacteria</taxon>
        <taxon>Bacillati</taxon>
        <taxon>Actinomycetota</taxon>
        <taxon>Actinomycetes</taxon>
        <taxon>Micromonosporales</taxon>
        <taxon>Micromonosporaceae</taxon>
        <taxon>Actinoplanes</taxon>
    </lineage>
</organism>
<keyword evidence="4" id="KW-1185">Reference proteome</keyword>
<name>A0A1I2EFA1_9ACTN</name>
<feature type="domain" description="DUF7379" evidence="2">
    <location>
        <begin position="8"/>
        <end position="127"/>
    </location>
</feature>
<dbReference type="Proteomes" id="UP000199645">
    <property type="component" value="Unassembled WGS sequence"/>
</dbReference>
<dbReference type="Gene3D" id="3.40.50.1820">
    <property type="entry name" value="alpha/beta hydrolase"/>
    <property type="match status" value="1"/>
</dbReference>
<dbReference type="InterPro" id="IPR029058">
    <property type="entry name" value="AB_hydrolase_fold"/>
</dbReference>
<proteinExistence type="predicted"/>
<dbReference type="EMBL" id="FONV01000004">
    <property type="protein sequence ID" value="SFE91317.1"/>
    <property type="molecule type" value="Genomic_DNA"/>
</dbReference>
<dbReference type="STRING" id="35752.SAMN05421541_104406"/>
<evidence type="ECO:0000259" key="1">
    <source>
        <dbReference type="Pfam" id="PF19956"/>
    </source>
</evidence>
<dbReference type="InterPro" id="IPR045431">
    <property type="entry name" value="EAD2"/>
</dbReference>
<evidence type="ECO:0000259" key="2">
    <source>
        <dbReference type="Pfam" id="PF24096"/>
    </source>
</evidence>
<dbReference type="PANTHER" id="PTHR37946:SF1">
    <property type="entry name" value="SLL1969 PROTEIN"/>
    <property type="match status" value="1"/>
</dbReference>
<evidence type="ECO:0008006" key="5">
    <source>
        <dbReference type="Google" id="ProtNLM"/>
    </source>
</evidence>